<dbReference type="GO" id="GO:0016853">
    <property type="term" value="F:isomerase activity"/>
    <property type="evidence" value="ECO:0007669"/>
    <property type="project" value="UniProtKB-KW"/>
</dbReference>
<keyword evidence="1" id="KW-0413">Isomerase</keyword>
<dbReference type="Proteomes" id="UP000325081">
    <property type="component" value="Unassembled WGS sequence"/>
</dbReference>
<dbReference type="PANTHER" id="PTHR46512">
    <property type="entry name" value="PEPTIDYLPROLYL ISOMERASE"/>
    <property type="match status" value="1"/>
</dbReference>
<organism evidence="1 2">
    <name type="scientific">Striga asiatica</name>
    <name type="common">Asiatic witchweed</name>
    <name type="synonym">Buchnera asiatica</name>
    <dbReference type="NCBI Taxonomy" id="4170"/>
    <lineage>
        <taxon>Eukaryota</taxon>
        <taxon>Viridiplantae</taxon>
        <taxon>Streptophyta</taxon>
        <taxon>Embryophyta</taxon>
        <taxon>Tracheophyta</taxon>
        <taxon>Spermatophyta</taxon>
        <taxon>Magnoliopsida</taxon>
        <taxon>eudicotyledons</taxon>
        <taxon>Gunneridae</taxon>
        <taxon>Pentapetalae</taxon>
        <taxon>asterids</taxon>
        <taxon>lamiids</taxon>
        <taxon>Lamiales</taxon>
        <taxon>Orobanchaceae</taxon>
        <taxon>Buchnereae</taxon>
        <taxon>Striga</taxon>
    </lineage>
</organism>
<keyword evidence="2" id="KW-1185">Reference proteome</keyword>
<dbReference type="EMBL" id="BKCP01005017">
    <property type="protein sequence ID" value="GER35784.1"/>
    <property type="molecule type" value="Genomic_DNA"/>
</dbReference>
<name>A0A5A7PSQ7_STRAF</name>
<sequence length="807" mass="95312">MGMCGIEQENTSEFQRDMKRYMRSSWALFSFQKFMTTISRIQAINFIDYDSSFREERGERKEEKGKGKSVQVSCNLNNAACKLELKNIISRTVKLSCEVLEIYRYRRAQAYIDLVEKDIKQECRGWECVVLSRKMGMCGIEQENTSEFQRDMKRYMRSSWALFSFQKFMTTISRIQAINFIDYDSSFREERGERKEEKGKGKSVQVSCNLNNAACKLELKNIISRTVKLSCEVLEIYRYRRAQAYIDLVEKDIKQECRGWECVVLSRKMGMCGIEQENTSEFQRDMKRYMRSSWALFSFQKFMTTISRIQAINFIDYDSSFREERGERKEEKGKGKSVQVSCNLNNAACKLELKNIISRTVKLSCEVLEIYRYRRAQAYIDLVEKDIKQECRGWECVVLSRKMGMCGIEQENTSEFQRDMKRYMRSSWALFSFQKFMTTISRIQAINFIDYDSSFREERGERKEEKGKGKSVQVSCNLNNAACKLELKNIISRTVKLSCEVLEIYRYRRAQAYIDLVEKDIKQECRGWECVVLSRKMGMCGIEQENTSEFQRDMKRYMRSSWALFSFQKFMTTISRIQAINFIDYDSSFREERGERKEEKGKGKSVQVSCNLNNAACKLELKNIISRTVKLSCEVLEIYRYRRAQAYIDLVEKDIKQECRGWECVVLSRKMGMCGIEQENTSEFQRDMKRYMRSSWALFSFQKFMTTISRIQAINFIDYDSSFREERGERKEEKGKGKSVQVSCNLNNAACKLELKNIISRTVKLSCEVLEIYRYRRAQAYIDLKSWDMSRDKKIDATGKEDGNVWY</sequence>
<reference evidence="2" key="1">
    <citation type="journal article" date="2019" name="Curr. Biol.">
        <title>Genome Sequence of Striga asiatica Provides Insight into the Evolution of Plant Parasitism.</title>
        <authorList>
            <person name="Yoshida S."/>
            <person name="Kim S."/>
            <person name="Wafula E.K."/>
            <person name="Tanskanen J."/>
            <person name="Kim Y.M."/>
            <person name="Honaas L."/>
            <person name="Yang Z."/>
            <person name="Spallek T."/>
            <person name="Conn C.E."/>
            <person name="Ichihashi Y."/>
            <person name="Cheong K."/>
            <person name="Cui S."/>
            <person name="Der J.P."/>
            <person name="Gundlach H."/>
            <person name="Jiao Y."/>
            <person name="Hori C."/>
            <person name="Ishida J.K."/>
            <person name="Kasahara H."/>
            <person name="Kiba T."/>
            <person name="Kim M.S."/>
            <person name="Koo N."/>
            <person name="Laohavisit A."/>
            <person name="Lee Y.H."/>
            <person name="Lumba S."/>
            <person name="McCourt P."/>
            <person name="Mortimer J.C."/>
            <person name="Mutuku J.M."/>
            <person name="Nomura T."/>
            <person name="Sasaki-Sekimoto Y."/>
            <person name="Seto Y."/>
            <person name="Wang Y."/>
            <person name="Wakatake T."/>
            <person name="Sakakibara H."/>
            <person name="Demura T."/>
            <person name="Yamaguchi S."/>
            <person name="Yoneyama K."/>
            <person name="Manabe R.I."/>
            <person name="Nelson D.C."/>
            <person name="Schulman A.H."/>
            <person name="Timko M.P."/>
            <person name="dePamphilis C.W."/>
            <person name="Choi D."/>
            <person name="Shirasu K."/>
        </authorList>
    </citation>
    <scope>NUCLEOTIDE SEQUENCE [LARGE SCALE GENOMIC DNA]</scope>
    <source>
        <strain evidence="2">cv. UVA1</strain>
    </source>
</reference>
<dbReference type="Gene3D" id="1.25.40.10">
    <property type="entry name" value="Tetratricopeptide repeat domain"/>
    <property type="match status" value="1"/>
</dbReference>
<proteinExistence type="predicted"/>
<comment type="caution">
    <text evidence="1">The sequence shown here is derived from an EMBL/GenBank/DDBJ whole genome shotgun (WGS) entry which is preliminary data.</text>
</comment>
<dbReference type="PANTHER" id="PTHR46512:SF9">
    <property type="entry name" value="PEPTIDYLPROLYL ISOMERASE"/>
    <property type="match status" value="1"/>
</dbReference>
<dbReference type="AlphaFoldDB" id="A0A5A7PSQ7"/>
<dbReference type="InterPro" id="IPR011990">
    <property type="entry name" value="TPR-like_helical_dom_sf"/>
</dbReference>
<gene>
    <name evidence="1" type="ORF">STAS_12094</name>
</gene>
<dbReference type="InterPro" id="IPR050754">
    <property type="entry name" value="FKBP4/5/8-like"/>
</dbReference>
<protein>
    <submittedName>
        <fullName evidence="1">FKBP-type peptidyl-prolyl cis-trans isomerasefamily protein</fullName>
    </submittedName>
</protein>
<dbReference type="Gene3D" id="1.10.150.160">
    <property type="match status" value="5"/>
</dbReference>
<evidence type="ECO:0000313" key="2">
    <source>
        <dbReference type="Proteomes" id="UP000325081"/>
    </source>
</evidence>
<accession>A0A5A7PSQ7</accession>
<evidence type="ECO:0000313" key="1">
    <source>
        <dbReference type="EMBL" id="GER35784.1"/>
    </source>
</evidence>